<organism evidence="2">
    <name type="scientific">Mesocestoides corti</name>
    <name type="common">Flatworm</name>
    <dbReference type="NCBI Taxonomy" id="53468"/>
    <lineage>
        <taxon>Eukaryota</taxon>
        <taxon>Metazoa</taxon>
        <taxon>Spiralia</taxon>
        <taxon>Lophotrochozoa</taxon>
        <taxon>Platyhelminthes</taxon>
        <taxon>Cestoda</taxon>
        <taxon>Eucestoda</taxon>
        <taxon>Cyclophyllidea</taxon>
        <taxon>Mesocestoididae</taxon>
        <taxon>Mesocestoides</taxon>
    </lineage>
</organism>
<dbReference type="WBParaSite" id="MCU_003256-RA">
    <property type="protein sequence ID" value="MCU_003256-RA"/>
    <property type="gene ID" value="MCU_003256"/>
</dbReference>
<feature type="region of interest" description="Disordered" evidence="1">
    <location>
        <begin position="217"/>
        <end position="238"/>
    </location>
</feature>
<evidence type="ECO:0000256" key="1">
    <source>
        <dbReference type="SAM" id="MobiDB-lite"/>
    </source>
</evidence>
<feature type="compositionally biased region" description="Basic residues" evidence="1">
    <location>
        <begin position="220"/>
        <end position="229"/>
    </location>
</feature>
<proteinExistence type="predicted"/>
<accession>A0A5K3EUS5</accession>
<dbReference type="AlphaFoldDB" id="A0A5K3EUS5"/>
<name>A0A5K3EUS5_MESCO</name>
<reference evidence="2" key="1">
    <citation type="submission" date="2019-11" db="UniProtKB">
        <authorList>
            <consortium name="WormBaseParasite"/>
        </authorList>
    </citation>
    <scope>IDENTIFICATION</scope>
</reference>
<sequence>MDYSRGRPLNSNLDINLPNYAIDNAIIRAISRDNFSYVLEYLRKCPTNTTRYLYEEIYTSKKPVQKTITICSLLYYAFKKKSMESIRVLVQNGARPLQPSYVVQWGSLQSGEPAIEIVEKPNVAWLAELFITGELELTAQVFKQLKMSGTDLGLPIETRVQKLQQPHPNSTKTTQFVDVWECIEKEVERISTPANLPNAKVNLKKIHTAYNTDKLEALYKKPKKGKKSKSNTAASEQS</sequence>
<evidence type="ECO:0000313" key="2">
    <source>
        <dbReference type="WBParaSite" id="MCU_003256-RA"/>
    </source>
</evidence>
<protein>
    <submittedName>
        <fullName evidence="2">ANK_REP_REGION domain-containing protein</fullName>
    </submittedName>
</protein>